<dbReference type="STRING" id="927665.HMPREF1535_04833"/>
<keyword evidence="3 10" id="KW-1134">Transmembrane beta strand</keyword>
<dbReference type="Gene3D" id="2.40.170.20">
    <property type="entry name" value="TonB-dependent receptor, beta-barrel domain"/>
    <property type="match status" value="1"/>
</dbReference>
<comment type="caution">
    <text evidence="13">The sequence shown here is derived from an EMBL/GenBank/DDBJ whole genome shotgun (WGS) entry which is preliminary data.</text>
</comment>
<dbReference type="FunFam" id="2.60.40.1120:FF:000003">
    <property type="entry name" value="Outer membrane protein Omp121"/>
    <property type="match status" value="1"/>
</dbReference>
<evidence type="ECO:0000256" key="5">
    <source>
        <dbReference type="ARBA" id="ARBA00022692"/>
    </source>
</evidence>
<dbReference type="EMBL" id="AQHV01000028">
    <property type="protein sequence ID" value="KKB45549.1"/>
    <property type="molecule type" value="Genomic_DNA"/>
</dbReference>
<dbReference type="NCBIfam" id="TIGR04056">
    <property type="entry name" value="OMP_RagA_SusC"/>
    <property type="match status" value="1"/>
</dbReference>
<dbReference type="Proteomes" id="UP000033047">
    <property type="component" value="Unassembled WGS sequence"/>
</dbReference>
<dbReference type="Gene3D" id="2.60.40.1120">
    <property type="entry name" value="Carboxypeptidase-like, regulatory domain"/>
    <property type="match status" value="1"/>
</dbReference>
<keyword evidence="7 11" id="KW-0798">TonB box</keyword>
<dbReference type="Pfam" id="PF13715">
    <property type="entry name" value="CarbopepD_reg_2"/>
    <property type="match status" value="1"/>
</dbReference>
<evidence type="ECO:0000256" key="11">
    <source>
        <dbReference type="RuleBase" id="RU003357"/>
    </source>
</evidence>
<evidence type="ECO:0000256" key="7">
    <source>
        <dbReference type="ARBA" id="ARBA00023077"/>
    </source>
</evidence>
<dbReference type="NCBIfam" id="TIGR04057">
    <property type="entry name" value="SusC_RagA_signa"/>
    <property type="match status" value="1"/>
</dbReference>
<keyword evidence="5 10" id="KW-0812">Transmembrane</keyword>
<evidence type="ECO:0000256" key="9">
    <source>
        <dbReference type="ARBA" id="ARBA00023237"/>
    </source>
</evidence>
<dbReference type="Pfam" id="PF00593">
    <property type="entry name" value="TonB_dep_Rec_b-barrel"/>
    <property type="match status" value="1"/>
</dbReference>
<reference evidence="13 14" key="1">
    <citation type="submission" date="2013-04" db="EMBL/GenBank/DDBJ databases">
        <title>The Genome Sequence of Parabacteroides goldsteinii DSM 19448.</title>
        <authorList>
            <consortium name="The Broad Institute Genomics Platform"/>
            <person name="Earl A."/>
            <person name="Ward D."/>
            <person name="Feldgarden M."/>
            <person name="Gevers D."/>
            <person name="Martens E."/>
            <person name="Sakamoto M."/>
            <person name="Benno Y."/>
            <person name="Song Y."/>
            <person name="Liu C."/>
            <person name="Lee J."/>
            <person name="Bolanos M."/>
            <person name="Vaisanen M.L."/>
            <person name="Finegold S.M."/>
            <person name="Walker B."/>
            <person name="Young S."/>
            <person name="Zeng Q."/>
            <person name="Gargeya S."/>
            <person name="Fitzgerald M."/>
            <person name="Haas B."/>
            <person name="Abouelleil A."/>
            <person name="Allen A.W."/>
            <person name="Alvarado L."/>
            <person name="Arachchi H.M."/>
            <person name="Berlin A.M."/>
            <person name="Chapman S.B."/>
            <person name="Gainer-Dewar J."/>
            <person name="Goldberg J."/>
            <person name="Griggs A."/>
            <person name="Gujja S."/>
            <person name="Hansen M."/>
            <person name="Howarth C."/>
            <person name="Imamovic A."/>
            <person name="Ireland A."/>
            <person name="Larimer J."/>
            <person name="McCowan C."/>
            <person name="Murphy C."/>
            <person name="Pearson M."/>
            <person name="Poon T.W."/>
            <person name="Priest M."/>
            <person name="Roberts A."/>
            <person name="Saif S."/>
            <person name="Shea T."/>
            <person name="Sisk P."/>
            <person name="Sykes S."/>
            <person name="Wortman J."/>
            <person name="Nusbaum C."/>
            <person name="Birren B."/>
        </authorList>
    </citation>
    <scope>NUCLEOTIDE SEQUENCE [LARGE SCALE GENOMIC DNA]</scope>
    <source>
        <strain evidence="13 14">DSM 19448</strain>
    </source>
</reference>
<evidence type="ECO:0000256" key="2">
    <source>
        <dbReference type="ARBA" id="ARBA00022448"/>
    </source>
</evidence>
<feature type="domain" description="Secretin/TonB short N-terminal" evidence="12">
    <location>
        <begin position="69"/>
        <end position="120"/>
    </location>
</feature>
<dbReference type="SUPFAM" id="SSF49464">
    <property type="entry name" value="Carboxypeptidase regulatory domain-like"/>
    <property type="match status" value="1"/>
</dbReference>
<dbReference type="HOGENOM" id="CLU_004317_1_1_10"/>
<comment type="similarity">
    <text evidence="10 11">Belongs to the TonB-dependent receptor family.</text>
</comment>
<evidence type="ECO:0000256" key="6">
    <source>
        <dbReference type="ARBA" id="ARBA00023004"/>
    </source>
</evidence>
<dbReference type="SMART" id="SM00965">
    <property type="entry name" value="STN"/>
    <property type="match status" value="1"/>
</dbReference>
<evidence type="ECO:0000259" key="12">
    <source>
        <dbReference type="SMART" id="SM00965"/>
    </source>
</evidence>
<dbReference type="InterPro" id="IPR023996">
    <property type="entry name" value="TonB-dep_OMP_SusC/RagA"/>
</dbReference>
<evidence type="ECO:0000256" key="3">
    <source>
        <dbReference type="ARBA" id="ARBA00022452"/>
    </source>
</evidence>
<sequence length="1117" mass="123437">MNFFNKLESVFYPTLKKILSIMRLTTLLLIVFSLNISATVYSQNTKLSLDVKNQSIKEVLFLIENQSDFRFIYESGKINLDKIVSVRVKDQSVETVLKRLFEQEGIQYEITENNFILINPMEKKGNVSPVVLQQGRRVTGVVKDVTGEPIIGANVVEKGTTNGTVTDFDGRFSIDVSSHNILEVSYIGYASKEFKLTDKSTYDVVLTEDTELLDEVVVVGYGTQKKVNLTGAVESVSGDRLAKQPVAQASQALVGLAPGLTAIQESGQPGEDKAILRIRGMGSISASNDPLILIDGVEGDINTIDGNDIENISVLKDAASAAIYGSRASNGVILVTTKRAKEGGVSVNYKNYLGWQNPTNLPSFLGALDYLKYTGSDQATIDAYRAGMKTDPDRYPDTDWVGLLFSETNFQQYHNLNVSGGSDKAKVLASVSFTDQGADIVNYGFKRYNGRFNSDLKLSDKFDINFDLAFSRSEQNASNATLTAVVRDAFRIAPNYPAVYSDGTWGDGFSGGNPIAQVRAGGYNKRLYNEFRGLLKANYRPFDGMNISVLYAPSYEDIYVKRASKTYEQVMDWDTKTIRKKGDPNSFTQTNERPFSQSFNAVVSYTKTLKDHSFSVLGGYEFIKYNYEMFSAGRQYYVLQDYEVLNAGSEEYDSNSGTATHNALVSYFGRVNYSYKDRYLFEANLRRDASSRFAKDNRVGIFPSFAAGWRLSEENFMKDLSFLSNLKLRASWGKLGNQEIGSDFPYTSSIALGSANYLMGGQIVNGAAQKVLANKNIKWETTATTNIGVDAGLLDQRLTLTADYYVRKTKDILLNIPVPVVTGLEAPIQNIGNVENRGWDVTVGWQDRVSAFDYGIKINLSDVKNEVTNLGGSEMIITGNSIIRLGAPINSIYGYETEGIFQSQEEINGAPSQFGTLKPGNLHYKDQLTVDTDGDGVMDASDGVINADDRVILGDPFPRYTFGIDLTAGYKGFDLAIALQGVGKRDVLLGGDLVYPLFNAGKLQEWHVKECWTPENSNAKFPILEATSFGSNDVQASNTWLFNASYLRVRNVTLGYTLPKQLLSKVFIKNLRVYFSGQNLLTFDSLPQGIDPVVPNDSQGAIYPVAKSYTFGIDLSF</sequence>
<organism evidence="13 14">
    <name type="scientific">Parabacteroides goldsteinii DSM 19448 = WAL 12034</name>
    <dbReference type="NCBI Taxonomy" id="927665"/>
    <lineage>
        <taxon>Bacteria</taxon>
        <taxon>Pseudomonadati</taxon>
        <taxon>Bacteroidota</taxon>
        <taxon>Bacteroidia</taxon>
        <taxon>Bacteroidales</taxon>
        <taxon>Tannerellaceae</taxon>
        <taxon>Parabacteroides</taxon>
    </lineage>
</organism>
<dbReference type="InterPro" id="IPR039426">
    <property type="entry name" value="TonB-dep_rcpt-like"/>
</dbReference>
<dbReference type="GO" id="GO:0009279">
    <property type="term" value="C:cell outer membrane"/>
    <property type="evidence" value="ECO:0007669"/>
    <property type="project" value="UniProtKB-SubCell"/>
</dbReference>
<dbReference type="InterPro" id="IPR011662">
    <property type="entry name" value="Secretin/TonB_short_N"/>
</dbReference>
<evidence type="ECO:0000313" key="13">
    <source>
        <dbReference type="EMBL" id="KKB45549.1"/>
    </source>
</evidence>
<keyword evidence="2 10" id="KW-0813">Transport</keyword>
<dbReference type="GO" id="GO:0006826">
    <property type="term" value="P:iron ion transport"/>
    <property type="evidence" value="ECO:0007669"/>
    <property type="project" value="UniProtKB-KW"/>
</dbReference>
<keyword evidence="8 10" id="KW-0472">Membrane</keyword>
<keyword evidence="9 10" id="KW-0998">Cell outer membrane</keyword>
<keyword evidence="6" id="KW-0408">Iron</keyword>
<dbReference type="InterPro" id="IPR023997">
    <property type="entry name" value="TonB-dep_OMP_SusC/RagA_CS"/>
</dbReference>
<dbReference type="InterPro" id="IPR008969">
    <property type="entry name" value="CarboxyPept-like_regulatory"/>
</dbReference>
<dbReference type="InterPro" id="IPR036942">
    <property type="entry name" value="Beta-barrel_TonB_sf"/>
</dbReference>
<evidence type="ECO:0000313" key="14">
    <source>
        <dbReference type="Proteomes" id="UP000033047"/>
    </source>
</evidence>
<comment type="subcellular location">
    <subcellularLocation>
        <location evidence="1 10">Cell outer membrane</location>
        <topology evidence="1 10">Multi-pass membrane protein</topology>
    </subcellularLocation>
</comment>
<gene>
    <name evidence="13" type="ORF">HMPREF1535_04833</name>
</gene>
<evidence type="ECO:0000256" key="8">
    <source>
        <dbReference type="ARBA" id="ARBA00023136"/>
    </source>
</evidence>
<dbReference type="PATRIC" id="fig|927665.4.peg.4957"/>
<proteinExistence type="inferred from homology"/>
<keyword evidence="4" id="KW-0406">Ion transport</keyword>
<protein>
    <submittedName>
        <fullName evidence="13">SusC/RagA family TonB-linked outer membrane protein</fullName>
    </submittedName>
</protein>
<dbReference type="AlphaFoldDB" id="A0A0F5IJ23"/>
<evidence type="ECO:0000256" key="4">
    <source>
        <dbReference type="ARBA" id="ARBA00022496"/>
    </source>
</evidence>
<dbReference type="InterPro" id="IPR012910">
    <property type="entry name" value="Plug_dom"/>
</dbReference>
<dbReference type="Pfam" id="PF07715">
    <property type="entry name" value="Plug"/>
    <property type="match status" value="1"/>
</dbReference>
<accession>A0A0F5IJ23</accession>
<dbReference type="PROSITE" id="PS52016">
    <property type="entry name" value="TONB_DEPENDENT_REC_3"/>
    <property type="match status" value="1"/>
</dbReference>
<keyword evidence="4" id="KW-0410">Iron transport</keyword>
<dbReference type="InterPro" id="IPR000531">
    <property type="entry name" value="Beta-barrel_TonB"/>
</dbReference>
<name>A0A0F5IJ23_9BACT</name>
<dbReference type="SUPFAM" id="SSF56935">
    <property type="entry name" value="Porins"/>
    <property type="match status" value="1"/>
</dbReference>
<dbReference type="Gene3D" id="2.170.130.10">
    <property type="entry name" value="TonB-dependent receptor, plug domain"/>
    <property type="match status" value="1"/>
</dbReference>
<dbReference type="Pfam" id="PF07660">
    <property type="entry name" value="STN"/>
    <property type="match status" value="1"/>
</dbReference>
<dbReference type="InterPro" id="IPR037066">
    <property type="entry name" value="Plug_dom_sf"/>
</dbReference>
<evidence type="ECO:0000256" key="1">
    <source>
        <dbReference type="ARBA" id="ARBA00004571"/>
    </source>
</evidence>
<dbReference type="FunFam" id="2.170.130.10:FF:000003">
    <property type="entry name" value="SusC/RagA family TonB-linked outer membrane protein"/>
    <property type="match status" value="1"/>
</dbReference>
<evidence type="ECO:0000256" key="10">
    <source>
        <dbReference type="PROSITE-ProRule" id="PRU01360"/>
    </source>
</evidence>